<proteinExistence type="predicted"/>
<dbReference type="InterPro" id="IPR001650">
    <property type="entry name" value="Helicase_C-like"/>
</dbReference>
<evidence type="ECO:0000256" key="4">
    <source>
        <dbReference type="ARBA" id="ARBA00022840"/>
    </source>
</evidence>
<evidence type="ECO:0000313" key="8">
    <source>
        <dbReference type="Proteomes" id="UP000270219"/>
    </source>
</evidence>
<name>A0A498D5M4_9BACI</name>
<evidence type="ECO:0000256" key="1">
    <source>
        <dbReference type="ARBA" id="ARBA00022741"/>
    </source>
</evidence>
<dbReference type="PANTHER" id="PTHR11274:SF0">
    <property type="entry name" value="GENERAL TRANSCRIPTION AND DNA REPAIR FACTOR IIH HELICASE SUBUNIT XPB"/>
    <property type="match status" value="1"/>
</dbReference>
<evidence type="ECO:0000313" key="7">
    <source>
        <dbReference type="EMBL" id="RLL43923.1"/>
    </source>
</evidence>
<dbReference type="SMART" id="SM00490">
    <property type="entry name" value="HELICc"/>
    <property type="match status" value="1"/>
</dbReference>
<comment type="caution">
    <text evidence="7">The sequence shown here is derived from an EMBL/GenBank/DDBJ whole genome shotgun (WGS) entry which is preliminary data.</text>
</comment>
<keyword evidence="3 7" id="KW-0347">Helicase</keyword>
<dbReference type="CDD" id="cd09179">
    <property type="entry name" value="PLDc_N_DEXD_a"/>
    <property type="match status" value="1"/>
</dbReference>
<dbReference type="PROSITE" id="PS51192">
    <property type="entry name" value="HELICASE_ATP_BIND_1"/>
    <property type="match status" value="1"/>
</dbReference>
<dbReference type="InterPro" id="IPR027417">
    <property type="entry name" value="P-loop_NTPase"/>
</dbReference>
<dbReference type="PANTHER" id="PTHR11274">
    <property type="entry name" value="RAD25/XP-B DNA REPAIR HELICASE"/>
    <property type="match status" value="1"/>
</dbReference>
<dbReference type="InterPro" id="IPR014001">
    <property type="entry name" value="Helicase_ATP-bd"/>
</dbReference>
<dbReference type="GO" id="GO:0004386">
    <property type="term" value="F:helicase activity"/>
    <property type="evidence" value="ECO:0007669"/>
    <property type="project" value="UniProtKB-KW"/>
</dbReference>
<accession>A0A498D5M4</accession>
<dbReference type="SMART" id="SM00487">
    <property type="entry name" value="DEXDc"/>
    <property type="match status" value="1"/>
</dbReference>
<organism evidence="7 8">
    <name type="scientific">Oceanobacillus piezotolerans</name>
    <dbReference type="NCBI Taxonomy" id="2448030"/>
    <lineage>
        <taxon>Bacteria</taxon>
        <taxon>Bacillati</taxon>
        <taxon>Bacillota</taxon>
        <taxon>Bacilli</taxon>
        <taxon>Bacillales</taxon>
        <taxon>Bacillaceae</taxon>
        <taxon>Oceanobacillus</taxon>
    </lineage>
</organism>
<keyword evidence="8" id="KW-1185">Reference proteome</keyword>
<dbReference type="Pfam" id="PF00271">
    <property type="entry name" value="Helicase_C"/>
    <property type="match status" value="1"/>
</dbReference>
<feature type="domain" description="Helicase C-terminal" evidence="6">
    <location>
        <begin position="517"/>
        <end position="673"/>
    </location>
</feature>
<dbReference type="GO" id="GO:0003677">
    <property type="term" value="F:DNA binding"/>
    <property type="evidence" value="ECO:0007669"/>
    <property type="project" value="InterPro"/>
</dbReference>
<protein>
    <submittedName>
        <fullName evidence="7">DEAD/DEAH box helicase</fullName>
    </submittedName>
</protein>
<dbReference type="SUPFAM" id="SSF52540">
    <property type="entry name" value="P-loop containing nucleoside triphosphate hydrolases"/>
    <property type="match status" value="1"/>
</dbReference>
<gene>
    <name evidence="7" type="ORF">D8M04_13545</name>
</gene>
<dbReference type="GO" id="GO:0016787">
    <property type="term" value="F:hydrolase activity"/>
    <property type="evidence" value="ECO:0007669"/>
    <property type="project" value="UniProtKB-KW"/>
</dbReference>
<dbReference type="EMBL" id="RCHR01000004">
    <property type="protein sequence ID" value="RLL43923.1"/>
    <property type="molecule type" value="Genomic_DNA"/>
</dbReference>
<dbReference type="InterPro" id="IPR050615">
    <property type="entry name" value="ATP-dep_DNA_Helicase"/>
</dbReference>
<keyword evidence="4" id="KW-0067">ATP-binding</keyword>
<dbReference type="AlphaFoldDB" id="A0A498D5M4"/>
<dbReference type="PROSITE" id="PS51194">
    <property type="entry name" value="HELICASE_CTER"/>
    <property type="match status" value="1"/>
</dbReference>
<keyword evidence="2" id="KW-0378">Hydrolase</keyword>
<dbReference type="Proteomes" id="UP000270219">
    <property type="component" value="Unassembled WGS sequence"/>
</dbReference>
<dbReference type="Gene3D" id="3.40.50.300">
    <property type="entry name" value="P-loop containing nucleotide triphosphate hydrolases"/>
    <property type="match status" value="2"/>
</dbReference>
<evidence type="ECO:0000256" key="2">
    <source>
        <dbReference type="ARBA" id="ARBA00022801"/>
    </source>
</evidence>
<keyword evidence="1" id="KW-0547">Nucleotide-binding</keyword>
<sequence>MRGEYLSFKELDISFQYRSDNESGNIINDFYIPVLAKSVNYKRAVGYFTSHSLSLAAKGIIELMNCNGKMQLIASPKLNEEDIESIQKGYAARENIVEKSLLREINNITDESSLERLNYLAWLIANNQLDIKIAMLRDKNSFGIFHEKVGILEDRDGNHIAFTGSSNETEGGLHSNFESIDVFCSWRGNELHRVEKKLENFQSLWEDKTEMVQVFEFPEAVKEKLLTYRKTDYKKLDPEANRRNELKIEGLNHPKIPDVIKLRDYQKEAIISWFKNDCQGLLEMATGTGKTITSITAVTKLFEVTNRLCVVIVCPYTHLVDQWVKDLKLFNMNPIVAYHSRSLWEEELRNNISAFNAKVTDHFCVIMTNATFSSPTMQTLLNELHADTVFVADEAHHLGAVNQRKRLIKSIPYRLALSATPNRWYDEEGSNELLAYFGNKVVFEFGLEKAIGKFLTEYFYYPVLVTLDEDESEKYFEITRKISRIFNQKNEDKEQILESLLIERARVLSAARNKLYKLKDLFSEFKDSKYNIVYCGDSTVDDDKQIDKVVKVLGSTLDMRVHTFTSREDKEERKVLLNRFESGDLQALVAIKCLDEGVDVPATQRAFILASSTNPREFIQRRGRVLRKYPGKKYSYIYDFIVIPRNLEEIQRIEPELFNTERNLVKRELTRVVEFADLAVNGPVAHETLNTLKKSYNLLNY</sequence>
<dbReference type="InterPro" id="IPR006935">
    <property type="entry name" value="Helicase/UvrB_N"/>
</dbReference>
<feature type="domain" description="Helicase ATP-binding" evidence="5">
    <location>
        <begin position="271"/>
        <end position="439"/>
    </location>
</feature>
<evidence type="ECO:0000259" key="5">
    <source>
        <dbReference type="PROSITE" id="PS51192"/>
    </source>
</evidence>
<dbReference type="CDD" id="cd17926">
    <property type="entry name" value="DEXHc_RE"/>
    <property type="match status" value="1"/>
</dbReference>
<reference evidence="7 8" key="1">
    <citation type="submission" date="2018-10" db="EMBL/GenBank/DDBJ databases">
        <title>Oceanobacillus sp. YLB-02 draft genome.</title>
        <authorList>
            <person name="Yu L."/>
        </authorList>
    </citation>
    <scope>NUCLEOTIDE SEQUENCE [LARGE SCALE GENOMIC DNA]</scope>
    <source>
        <strain evidence="7 8">YLB-02</strain>
    </source>
</reference>
<dbReference type="Gene3D" id="3.30.870.10">
    <property type="entry name" value="Endonuclease Chain A"/>
    <property type="match status" value="1"/>
</dbReference>
<dbReference type="Pfam" id="PF04851">
    <property type="entry name" value="ResIII"/>
    <property type="match status" value="1"/>
</dbReference>
<evidence type="ECO:0000256" key="3">
    <source>
        <dbReference type="ARBA" id="ARBA00022806"/>
    </source>
</evidence>
<dbReference type="GO" id="GO:0005524">
    <property type="term" value="F:ATP binding"/>
    <property type="evidence" value="ECO:0007669"/>
    <property type="project" value="UniProtKB-KW"/>
</dbReference>
<evidence type="ECO:0000259" key="6">
    <source>
        <dbReference type="PROSITE" id="PS51194"/>
    </source>
</evidence>